<keyword evidence="2" id="KW-1185">Reference proteome</keyword>
<evidence type="ECO:0000313" key="1">
    <source>
        <dbReference type="EMBL" id="NML62011.1"/>
    </source>
</evidence>
<sequence length="82" mass="9651">MDAMFKAWHTMRYVRINPMGMDGAGSKRKVNVRRAIDVDLYQLVLQTLERDTFDRAIGRQKNGATVLFWWRCANWACARVSW</sequence>
<evidence type="ECO:0000313" key="2">
    <source>
        <dbReference type="Proteomes" id="UP000583752"/>
    </source>
</evidence>
<organism evidence="1 2">
    <name type="scientific">Massilia polaris</name>
    <dbReference type="NCBI Taxonomy" id="2728846"/>
    <lineage>
        <taxon>Bacteria</taxon>
        <taxon>Pseudomonadati</taxon>
        <taxon>Pseudomonadota</taxon>
        <taxon>Betaproteobacteria</taxon>
        <taxon>Burkholderiales</taxon>
        <taxon>Oxalobacteraceae</taxon>
        <taxon>Telluria group</taxon>
        <taxon>Massilia</taxon>
    </lineage>
</organism>
<reference evidence="1 2" key="1">
    <citation type="submission" date="2020-04" db="EMBL/GenBank/DDBJ databases">
        <title>Massilia sp. RP-1-19 isolated from soil.</title>
        <authorList>
            <person name="Dahal R.H."/>
        </authorList>
    </citation>
    <scope>NUCLEOTIDE SEQUENCE [LARGE SCALE GENOMIC DNA]</scope>
    <source>
        <strain evidence="1 2">RP-1-19</strain>
    </source>
</reference>
<comment type="caution">
    <text evidence="1">The sequence shown here is derived from an EMBL/GenBank/DDBJ whole genome shotgun (WGS) entry which is preliminary data.</text>
</comment>
<dbReference type="AlphaFoldDB" id="A0A848HQG2"/>
<dbReference type="Proteomes" id="UP000583752">
    <property type="component" value="Unassembled WGS sequence"/>
</dbReference>
<accession>A0A848HQG2</accession>
<name>A0A848HQG2_9BURK</name>
<gene>
    <name evidence="1" type="ORF">HHL21_13175</name>
</gene>
<dbReference type="EMBL" id="JABBGG010000007">
    <property type="protein sequence ID" value="NML62011.1"/>
    <property type="molecule type" value="Genomic_DNA"/>
</dbReference>
<protein>
    <submittedName>
        <fullName evidence="1">Uncharacterized protein</fullName>
    </submittedName>
</protein>
<dbReference type="RefSeq" id="WP_169466544.1">
    <property type="nucleotide sequence ID" value="NZ_JABBGG010000007.1"/>
</dbReference>
<proteinExistence type="predicted"/>